<name>A0A409YRT9_9AGAR</name>
<feature type="compositionally biased region" description="Low complexity" evidence="1">
    <location>
        <begin position="313"/>
        <end position="326"/>
    </location>
</feature>
<feature type="signal peptide" evidence="2">
    <location>
        <begin position="1"/>
        <end position="22"/>
    </location>
</feature>
<keyword evidence="2" id="KW-0732">Signal</keyword>
<sequence length="345" mass="37539">MVPSTSISLYLSISLFLSCVVAAPMPMNEPTTSTQQSAVDPLKRLDNKQIAALYAGKTLSEYECHVVQRSEPRAQAMINEFNAAKTRAAGAGGQVIKPAAYKDDPPHHRTVFKRIHKSVGDSTETEKMNAAMIIHEIVGLKLVEQFGECMIIPNPREKQFVYIKMKKIEGITFGSMGESLAFEPFTEKGSNADELWKVLETLTIERLMKYAEKNGAAHMDVSNNENLILQGKGVGDRPSKKDANVMKKEFKPAAIDWAQWVPIPKAAGAERTKLLAEYKEYLVSVLTSHIRSTKTFVLDQKAKSGTSTPHTAPESSTGGTPPKGGSPAQGNSPQGALVNLPVSGN</sequence>
<evidence type="ECO:0000313" key="3">
    <source>
        <dbReference type="EMBL" id="PPR05734.1"/>
    </source>
</evidence>
<feature type="chain" id="PRO_5019497593" description="Protein kinase domain-containing protein" evidence="2">
    <location>
        <begin position="23"/>
        <end position="345"/>
    </location>
</feature>
<evidence type="ECO:0000313" key="4">
    <source>
        <dbReference type="Proteomes" id="UP000284842"/>
    </source>
</evidence>
<keyword evidence="4" id="KW-1185">Reference proteome</keyword>
<feature type="region of interest" description="Disordered" evidence="1">
    <location>
        <begin position="300"/>
        <end position="345"/>
    </location>
</feature>
<dbReference type="InParanoid" id="A0A409YRT9"/>
<dbReference type="EMBL" id="NHTK01000765">
    <property type="protein sequence ID" value="PPR05734.1"/>
    <property type="molecule type" value="Genomic_DNA"/>
</dbReference>
<gene>
    <name evidence="3" type="ORF">CVT24_006679</name>
</gene>
<dbReference type="Proteomes" id="UP000284842">
    <property type="component" value="Unassembled WGS sequence"/>
</dbReference>
<comment type="caution">
    <text evidence="3">The sequence shown here is derived from an EMBL/GenBank/DDBJ whole genome shotgun (WGS) entry which is preliminary data.</text>
</comment>
<proteinExistence type="predicted"/>
<evidence type="ECO:0000256" key="2">
    <source>
        <dbReference type="SAM" id="SignalP"/>
    </source>
</evidence>
<accession>A0A409YRT9</accession>
<protein>
    <recommendedName>
        <fullName evidence="5">Protein kinase domain-containing protein</fullName>
    </recommendedName>
</protein>
<evidence type="ECO:0000256" key="1">
    <source>
        <dbReference type="SAM" id="MobiDB-lite"/>
    </source>
</evidence>
<evidence type="ECO:0008006" key="5">
    <source>
        <dbReference type="Google" id="ProtNLM"/>
    </source>
</evidence>
<organism evidence="3 4">
    <name type="scientific">Panaeolus cyanescens</name>
    <dbReference type="NCBI Taxonomy" id="181874"/>
    <lineage>
        <taxon>Eukaryota</taxon>
        <taxon>Fungi</taxon>
        <taxon>Dikarya</taxon>
        <taxon>Basidiomycota</taxon>
        <taxon>Agaricomycotina</taxon>
        <taxon>Agaricomycetes</taxon>
        <taxon>Agaricomycetidae</taxon>
        <taxon>Agaricales</taxon>
        <taxon>Agaricineae</taxon>
        <taxon>Galeropsidaceae</taxon>
        <taxon>Panaeolus</taxon>
    </lineage>
</organism>
<reference evidence="3 4" key="1">
    <citation type="journal article" date="2018" name="Evol. Lett.">
        <title>Horizontal gene cluster transfer increased hallucinogenic mushroom diversity.</title>
        <authorList>
            <person name="Reynolds H.T."/>
            <person name="Vijayakumar V."/>
            <person name="Gluck-Thaler E."/>
            <person name="Korotkin H.B."/>
            <person name="Matheny P.B."/>
            <person name="Slot J.C."/>
        </authorList>
    </citation>
    <scope>NUCLEOTIDE SEQUENCE [LARGE SCALE GENOMIC DNA]</scope>
    <source>
        <strain evidence="3 4">2629</strain>
    </source>
</reference>
<dbReference type="AlphaFoldDB" id="A0A409YRT9"/>